<dbReference type="RefSeq" id="WP_283713773.1">
    <property type="nucleotide sequence ID" value="NZ_JASJEW010000006.1"/>
</dbReference>
<dbReference type="Proteomes" id="UP001431693">
    <property type="component" value="Unassembled WGS sequence"/>
</dbReference>
<proteinExistence type="predicted"/>
<organism evidence="1 2">
    <name type="scientific">Kribbibacterium absianum</name>
    <dbReference type="NCBI Taxonomy" id="3044210"/>
    <lineage>
        <taxon>Bacteria</taxon>
        <taxon>Bacillati</taxon>
        <taxon>Actinomycetota</taxon>
        <taxon>Coriobacteriia</taxon>
        <taxon>Coriobacteriales</taxon>
        <taxon>Kribbibacteriaceae</taxon>
        <taxon>Kribbibacterium</taxon>
    </lineage>
</organism>
<reference evidence="1" key="1">
    <citation type="submission" date="2023-05" db="EMBL/GenBank/DDBJ databases">
        <title>[olsenella] sp. nov., isolated from a pig farm feces dump.</title>
        <authorList>
            <person name="Chang Y.-H."/>
        </authorList>
    </citation>
    <scope>NUCLEOTIDE SEQUENCE</scope>
    <source>
        <strain evidence="1">YH-ols2217</strain>
    </source>
</reference>
<keyword evidence="1" id="KW-0547">Nucleotide-binding</keyword>
<dbReference type="Pfam" id="PF13749">
    <property type="entry name" value="HATPase_c_4"/>
    <property type="match status" value="1"/>
</dbReference>
<dbReference type="GO" id="GO:0005524">
    <property type="term" value="F:ATP binding"/>
    <property type="evidence" value="ECO:0007669"/>
    <property type="project" value="UniProtKB-KW"/>
</dbReference>
<dbReference type="InterPro" id="IPR038461">
    <property type="entry name" value="Schlafen_AlbA_2_dom_sf"/>
</dbReference>
<accession>A0ABT6ZK74</accession>
<gene>
    <name evidence="1" type="ORF">QJ043_05020</name>
</gene>
<dbReference type="SUPFAM" id="SSF46785">
    <property type="entry name" value="Winged helix' DNA-binding domain"/>
    <property type="match status" value="1"/>
</dbReference>
<comment type="caution">
    <text evidence="1">The sequence shown here is derived from an EMBL/GenBank/DDBJ whole genome shotgun (WGS) entry which is preliminary data.</text>
</comment>
<sequence>MARRGSPVLEYKSSEESEWLKMACALSNCRGGTLEITAEDTERPPDLDELVLAIENAVNGSIEPRPLLSVQTDPERGAAVVRVAPGPATPYLYRAKAYRQSGTAAIEVDQTERVRLELQGLDITFDRLPSERQDLTFHRLGAALIEGLGLAGFNADTLRALGLYQDGRGYDNAAALLADENGFPVMELVRYGRDHNEIVKRERLQGVSVLEALERAEAWHRDLYVRERVTGDGQLETVEVVPLPAFRSAVATALAQRDWLLPEPVVVTMDEHGVTVTSPGELPSGMTMGSYLAGAPSLLRNPELATVFLRLGLVANLGSGVRSMRAAYEGSLANPMFEFGDSAVTVHLPAYDQPNLTPTERRVLTCLVTEGPSTRARVAAATGFAPSTASKTLATLCAMGLAVRSGGGRSTTYHAAGTEAD</sequence>
<evidence type="ECO:0000313" key="1">
    <source>
        <dbReference type="EMBL" id="MDJ1129439.1"/>
    </source>
</evidence>
<dbReference type="Gene3D" id="1.10.10.10">
    <property type="entry name" value="Winged helix-like DNA-binding domain superfamily/Winged helix DNA-binding domain"/>
    <property type="match status" value="1"/>
</dbReference>
<dbReference type="PANTHER" id="PTHR30595:SF6">
    <property type="entry name" value="SCHLAFEN ALBA-2 DOMAIN-CONTAINING PROTEIN"/>
    <property type="match status" value="1"/>
</dbReference>
<keyword evidence="2" id="KW-1185">Reference proteome</keyword>
<name>A0ABT6ZK74_9ACTN</name>
<dbReference type="PANTHER" id="PTHR30595">
    <property type="entry name" value="GLPR-RELATED TRANSCRIPTIONAL REPRESSOR"/>
    <property type="match status" value="1"/>
</dbReference>
<dbReference type="InterPro" id="IPR036390">
    <property type="entry name" value="WH_DNA-bd_sf"/>
</dbReference>
<evidence type="ECO:0000313" key="2">
    <source>
        <dbReference type="Proteomes" id="UP001431693"/>
    </source>
</evidence>
<keyword evidence="1" id="KW-0067">ATP-binding</keyword>
<dbReference type="Gene3D" id="3.30.950.30">
    <property type="entry name" value="Schlafen, AAA domain"/>
    <property type="match status" value="1"/>
</dbReference>
<dbReference type="InterPro" id="IPR036388">
    <property type="entry name" value="WH-like_DNA-bd_sf"/>
</dbReference>
<dbReference type="Gene3D" id="3.30.565.60">
    <property type="match status" value="1"/>
</dbReference>
<dbReference type="InterPro" id="IPR038475">
    <property type="entry name" value="RecG_C_sf"/>
</dbReference>
<dbReference type="EMBL" id="JASJEX010000002">
    <property type="protein sequence ID" value="MDJ1129439.1"/>
    <property type="molecule type" value="Genomic_DNA"/>
</dbReference>
<protein>
    <submittedName>
        <fullName evidence="1">ATP-binding protein</fullName>
    </submittedName>
</protein>